<dbReference type="Proteomes" id="UP000005237">
    <property type="component" value="Unassembled WGS sequence"/>
</dbReference>
<evidence type="ECO:0000313" key="1">
    <source>
        <dbReference type="EnsemblMetazoa" id="CJA41111b.1"/>
    </source>
</evidence>
<name>A0A8R1IQF7_CAEJA</name>
<dbReference type="AlphaFoldDB" id="A0A8R1IQF7"/>
<reference evidence="1" key="2">
    <citation type="submission" date="2022-06" db="UniProtKB">
        <authorList>
            <consortium name="EnsemblMetazoa"/>
        </authorList>
    </citation>
    <scope>IDENTIFICATION</scope>
    <source>
        <strain evidence="1">DF5081</strain>
    </source>
</reference>
<evidence type="ECO:0000313" key="2">
    <source>
        <dbReference type="Proteomes" id="UP000005237"/>
    </source>
</evidence>
<proteinExistence type="predicted"/>
<sequence length="84" mass="9681">MSRVRVLSTAFSCKKASADAHRQIAIEADDEAEKVCGSGEYGEKKNKKEKKKKKTSLFWKNMKKKNEKMPFTCDYVTITTEEDR</sequence>
<organism evidence="1 2">
    <name type="scientific">Caenorhabditis japonica</name>
    <dbReference type="NCBI Taxonomy" id="281687"/>
    <lineage>
        <taxon>Eukaryota</taxon>
        <taxon>Metazoa</taxon>
        <taxon>Ecdysozoa</taxon>
        <taxon>Nematoda</taxon>
        <taxon>Chromadorea</taxon>
        <taxon>Rhabditida</taxon>
        <taxon>Rhabditina</taxon>
        <taxon>Rhabditomorpha</taxon>
        <taxon>Rhabditoidea</taxon>
        <taxon>Rhabditidae</taxon>
        <taxon>Peloderinae</taxon>
        <taxon>Caenorhabditis</taxon>
    </lineage>
</organism>
<protein>
    <submittedName>
        <fullName evidence="1">Uncharacterized protein</fullName>
    </submittedName>
</protein>
<keyword evidence="2" id="KW-1185">Reference proteome</keyword>
<dbReference type="EnsemblMetazoa" id="CJA41111b.1">
    <property type="protein sequence ID" value="CJA41111b.1"/>
    <property type="gene ID" value="WBGene00216959"/>
</dbReference>
<reference evidence="2" key="1">
    <citation type="submission" date="2010-08" db="EMBL/GenBank/DDBJ databases">
        <authorList>
            <consortium name="Caenorhabditis japonica Sequencing Consortium"/>
            <person name="Wilson R.K."/>
        </authorList>
    </citation>
    <scope>NUCLEOTIDE SEQUENCE [LARGE SCALE GENOMIC DNA]</scope>
    <source>
        <strain evidence="2">DF5081</strain>
    </source>
</reference>
<accession>A0A8R1IQF7</accession>